<dbReference type="EMBL" id="CP022046">
    <property type="protein sequence ID" value="ASE34579.1"/>
    <property type="molecule type" value="Genomic_DNA"/>
</dbReference>
<dbReference type="SUPFAM" id="SSF53474">
    <property type="entry name" value="alpha/beta-Hydrolases"/>
    <property type="match status" value="1"/>
</dbReference>
<keyword evidence="2" id="KW-0378">Hydrolase</keyword>
<dbReference type="Proteomes" id="UP000197058">
    <property type="component" value="Chromosome"/>
</dbReference>
<proteinExistence type="predicted"/>
<dbReference type="InterPro" id="IPR029058">
    <property type="entry name" value="AB_hydrolase_fold"/>
</dbReference>
<evidence type="ECO:0000259" key="1">
    <source>
        <dbReference type="Pfam" id="PF00561"/>
    </source>
</evidence>
<name>A0AAI8DIT9_MAMSC</name>
<dbReference type="RefSeq" id="WP_058591025.1">
    <property type="nucleotide sequence ID" value="NZ_CP022046.2"/>
</dbReference>
<dbReference type="AlphaFoldDB" id="A0AAI8DIT9"/>
<gene>
    <name evidence="2" type="ORF">CEP64_08270</name>
</gene>
<sequence length="253" mass="29389">MEKQILFLSGLGSHRLFLKDLNNQLDNMNLVQIDLPGHGLNLDVIVNDLNELVEWFKTEIKIYDNEELTIVGHSLGADLLSYISIKVPQIKNLILLDGGLFNLEDLEYSSEIEIKDTKNHLENFQFKNLDDFIESEKDAYKTWNQYLLEASTTKMTFNLNKQVYELNINEHSILKLLKIRRQINLPTFNQLLDRNILVLLPQEQEQFILDMKIKNIPSHIHCKTISDSGHDIYIDNPVKVGKEIKSWLSTINV</sequence>
<feature type="domain" description="AB hydrolase-1" evidence="1">
    <location>
        <begin position="7"/>
        <end position="237"/>
    </location>
</feature>
<dbReference type="InterPro" id="IPR000073">
    <property type="entry name" value="AB_hydrolase_1"/>
</dbReference>
<accession>A0AAI8DIT9</accession>
<evidence type="ECO:0000313" key="2">
    <source>
        <dbReference type="EMBL" id="ASE34579.1"/>
    </source>
</evidence>
<evidence type="ECO:0000313" key="3">
    <source>
        <dbReference type="Proteomes" id="UP000197058"/>
    </source>
</evidence>
<reference evidence="3" key="1">
    <citation type="submission" date="2017-06" db="EMBL/GenBank/DDBJ databases">
        <title>FDA dAtabase for Regulatory Grade micrObial Sequences (FDA-ARGOS): Supporting development and validation of Infectious Disease Dx tests.</title>
        <authorList>
            <person name="Goldberg B."/>
            <person name="Campos J."/>
            <person name="Tallon L."/>
            <person name="Sadzewicz L."/>
            <person name="Sengamalay N."/>
            <person name="Ott S."/>
            <person name="Godinez A."/>
            <person name="Nagaraj S."/>
            <person name="Vavikolanu K."/>
            <person name="Nadendla S."/>
            <person name="George J."/>
            <person name="Geyer C."/>
            <person name="Sichtig H."/>
        </authorList>
    </citation>
    <scope>NUCLEOTIDE SEQUENCE [LARGE SCALE GENOMIC DNA]</scope>
    <source>
        <strain evidence="3">FDAARGOS_285</strain>
    </source>
</reference>
<dbReference type="Pfam" id="PF00561">
    <property type="entry name" value="Abhydrolase_1"/>
    <property type="match status" value="1"/>
</dbReference>
<dbReference type="GO" id="GO:0016787">
    <property type="term" value="F:hydrolase activity"/>
    <property type="evidence" value="ECO:0007669"/>
    <property type="project" value="UniProtKB-KW"/>
</dbReference>
<dbReference type="Gene3D" id="3.40.50.1820">
    <property type="entry name" value="alpha/beta hydrolase"/>
    <property type="match status" value="1"/>
</dbReference>
<organism evidence="2 3">
    <name type="scientific">Mammaliicoccus sciuri</name>
    <name type="common">Staphylococcus sciuri</name>
    <dbReference type="NCBI Taxonomy" id="1296"/>
    <lineage>
        <taxon>Bacteria</taxon>
        <taxon>Bacillati</taxon>
        <taxon>Bacillota</taxon>
        <taxon>Bacilli</taxon>
        <taxon>Bacillales</taxon>
        <taxon>Staphylococcaceae</taxon>
        <taxon>Mammaliicoccus</taxon>
    </lineage>
</organism>
<dbReference type="KEGG" id="sscu:CEP64_08270"/>
<protein>
    <submittedName>
        <fullName evidence="2">Alpha/beta hydrolase</fullName>
    </submittedName>
</protein>